<evidence type="ECO:0000313" key="1">
    <source>
        <dbReference type="EMBL" id="GAA0148897.1"/>
    </source>
</evidence>
<name>A0AAV3PB10_LITER</name>
<gene>
    <name evidence="1" type="ORF">LIER_08212</name>
</gene>
<comment type="caution">
    <text evidence="1">The sequence shown here is derived from an EMBL/GenBank/DDBJ whole genome shotgun (WGS) entry which is preliminary data.</text>
</comment>
<accession>A0AAV3PB10</accession>
<organism evidence="1 2">
    <name type="scientific">Lithospermum erythrorhizon</name>
    <name type="common">Purple gromwell</name>
    <name type="synonym">Lithospermum officinale var. erythrorhizon</name>
    <dbReference type="NCBI Taxonomy" id="34254"/>
    <lineage>
        <taxon>Eukaryota</taxon>
        <taxon>Viridiplantae</taxon>
        <taxon>Streptophyta</taxon>
        <taxon>Embryophyta</taxon>
        <taxon>Tracheophyta</taxon>
        <taxon>Spermatophyta</taxon>
        <taxon>Magnoliopsida</taxon>
        <taxon>eudicotyledons</taxon>
        <taxon>Gunneridae</taxon>
        <taxon>Pentapetalae</taxon>
        <taxon>asterids</taxon>
        <taxon>lamiids</taxon>
        <taxon>Boraginales</taxon>
        <taxon>Boraginaceae</taxon>
        <taxon>Boraginoideae</taxon>
        <taxon>Lithospermeae</taxon>
        <taxon>Lithospermum</taxon>
    </lineage>
</organism>
<dbReference type="AlphaFoldDB" id="A0AAV3PB10"/>
<reference evidence="1 2" key="1">
    <citation type="submission" date="2024-01" db="EMBL/GenBank/DDBJ databases">
        <title>The complete chloroplast genome sequence of Lithospermum erythrorhizon: insights into the phylogenetic relationship among Boraginaceae species and the maternal lineages of purple gromwells.</title>
        <authorList>
            <person name="Okada T."/>
            <person name="Watanabe K."/>
        </authorList>
    </citation>
    <scope>NUCLEOTIDE SEQUENCE [LARGE SCALE GENOMIC DNA]</scope>
</reference>
<protein>
    <submittedName>
        <fullName evidence="1">Uncharacterized protein</fullName>
    </submittedName>
</protein>
<dbReference type="Proteomes" id="UP001454036">
    <property type="component" value="Unassembled WGS sequence"/>
</dbReference>
<dbReference type="EMBL" id="BAABME010001317">
    <property type="protein sequence ID" value="GAA0148897.1"/>
    <property type="molecule type" value="Genomic_DNA"/>
</dbReference>
<sequence length="102" mass="12124">MRPGRRLKWPRKAVEGELRRWREREHKRQATAASRMLAESKIPMGLSPRNYLIQKLKQPPKKIELRKLENARTSLTNLCCMCHKKRNKMDYGSPCLTCEMQM</sequence>
<keyword evidence="2" id="KW-1185">Reference proteome</keyword>
<evidence type="ECO:0000313" key="2">
    <source>
        <dbReference type="Proteomes" id="UP001454036"/>
    </source>
</evidence>
<proteinExistence type="predicted"/>